<dbReference type="Pfam" id="PF10255">
    <property type="entry name" value="Paf67"/>
    <property type="match status" value="1"/>
</dbReference>
<evidence type="ECO:0000313" key="6">
    <source>
        <dbReference type="EMBL" id="KAK7570790.1"/>
    </source>
</evidence>
<dbReference type="HAMAP" id="MF_03011">
    <property type="entry name" value="eIF3l"/>
    <property type="match status" value="1"/>
</dbReference>
<feature type="domain" description="PCI" evidence="5">
    <location>
        <begin position="311"/>
        <end position="524"/>
    </location>
</feature>
<protein>
    <recommendedName>
        <fullName evidence="4">Eukaryotic translation initiation factor 3 subunit L</fullName>
        <shortName evidence="4">eIF3l</shortName>
    </recommendedName>
</protein>
<dbReference type="AlphaFoldDB" id="A0AAN9XWX3"/>
<reference evidence="6 7" key="1">
    <citation type="submission" date="2024-03" db="EMBL/GenBank/DDBJ databases">
        <title>Adaptation during the transition from Ophiocordyceps entomopathogen to insect associate is accompanied by gene loss and intensified selection.</title>
        <authorList>
            <person name="Ward C.M."/>
            <person name="Onetto C.A."/>
            <person name="Borneman A.R."/>
        </authorList>
    </citation>
    <scope>NUCLEOTIDE SEQUENCE [LARGE SCALE GENOMIC DNA]</scope>
    <source>
        <strain evidence="6">AWRI1</strain>
        <tissue evidence="6">Single Adult Female</tissue>
    </source>
</reference>
<evidence type="ECO:0000256" key="2">
    <source>
        <dbReference type="ARBA" id="ARBA00022540"/>
    </source>
</evidence>
<dbReference type="GO" id="GO:0033290">
    <property type="term" value="C:eukaryotic 48S preinitiation complex"/>
    <property type="evidence" value="ECO:0007669"/>
    <property type="project" value="UniProtKB-UniRule"/>
</dbReference>
<comment type="caution">
    <text evidence="6">The sequence shown here is derived from an EMBL/GenBank/DDBJ whole genome shotgun (WGS) entry which is preliminary data.</text>
</comment>
<dbReference type="EMBL" id="JBBCAQ010000043">
    <property type="protein sequence ID" value="KAK7570790.1"/>
    <property type="molecule type" value="Genomic_DNA"/>
</dbReference>
<accession>A0AAN9XWX3</accession>
<evidence type="ECO:0000256" key="1">
    <source>
        <dbReference type="ARBA" id="ARBA00022490"/>
    </source>
</evidence>
<name>A0AAN9XWX3_9HEMI</name>
<keyword evidence="7" id="KW-1185">Reference proteome</keyword>
<dbReference type="GO" id="GO:0003743">
    <property type="term" value="F:translation initiation factor activity"/>
    <property type="evidence" value="ECO:0007669"/>
    <property type="project" value="UniProtKB-UniRule"/>
</dbReference>
<comment type="subcellular location">
    <subcellularLocation>
        <location evidence="4">Cytoplasm</location>
    </subcellularLocation>
</comment>
<dbReference type="PANTHER" id="PTHR13242">
    <property type="entry name" value="EUKARYOTIC TRANSLATION INITIATION FACTOR 3"/>
    <property type="match status" value="1"/>
</dbReference>
<comment type="similarity">
    <text evidence="4">Belongs to the eIF-3 subunit L family.</text>
</comment>
<dbReference type="GO" id="GO:0001732">
    <property type="term" value="P:formation of cytoplasmic translation initiation complex"/>
    <property type="evidence" value="ECO:0007669"/>
    <property type="project" value="UniProtKB-UniRule"/>
</dbReference>
<evidence type="ECO:0000256" key="3">
    <source>
        <dbReference type="ARBA" id="ARBA00022917"/>
    </source>
</evidence>
<gene>
    <name evidence="6" type="ORF">V9T40_010157</name>
</gene>
<evidence type="ECO:0000259" key="5">
    <source>
        <dbReference type="PROSITE" id="PS50250"/>
    </source>
</evidence>
<dbReference type="InterPro" id="IPR019382">
    <property type="entry name" value="eIF3l"/>
</dbReference>
<comment type="subunit">
    <text evidence="4">Component of the eukaryotic translation initiation factor 3 (eIF-3) complex.</text>
</comment>
<keyword evidence="2 4" id="KW-0396">Initiation factor</keyword>
<evidence type="ECO:0000313" key="7">
    <source>
        <dbReference type="Proteomes" id="UP001367676"/>
    </source>
</evidence>
<dbReference type="Proteomes" id="UP001367676">
    <property type="component" value="Unassembled WGS sequence"/>
</dbReference>
<sequence length="550" mass="64236">MYDDHDDTYYGYSGGSSGYDTYADDMDRGYSRYVPSSADVPDVIKQFIRFFHDAIKNGRVDDIQDLYENSFPKLSEDYFDRNPWPDESCIADLVDGDRIFLVLYKELYFRHIHARFNASITLQQRIDSFSNYCTLFNFILKCDKNMPISLELPDVWLWELIDEFVYQFQAFSQYKLRPKKTQEEIDMLTHNENFNRTWNTLAVLNVLHSLIDISNIKKQLEVQASGGDADSVAGDFGRHSLYKMLGYFSLVGLLRLHSLLGDYYQAVKALENIDIHKKSHFSSVPACQITMAYYVGFAYMMMRRYADAIRTFSSVLLYLQRAKQLFQSRTYQNDQINKQTEQMYQLLSICLVLHPQHIDESIQQALREKNLVDKIARMQSGDLGEYESCFMFSCPKFLCPTTPAPESIKEDRTKEATKYQAQIFLEEVKQQEMLPTIRSYLKLYKTLPLSKLASFMRPVLERPGCNPDIEKELIKQLLCFKHKMKNMVWNKGASGLDGSFQSGSELDFYIDNDMIHIADTKVATRHADLFIRKIQKFDELRRKLQSLRVQ</sequence>
<dbReference type="InterPro" id="IPR000717">
    <property type="entry name" value="PCI_dom"/>
</dbReference>
<dbReference type="PROSITE" id="PS50250">
    <property type="entry name" value="PCI"/>
    <property type="match status" value="1"/>
</dbReference>
<dbReference type="GO" id="GO:0005852">
    <property type="term" value="C:eukaryotic translation initiation factor 3 complex"/>
    <property type="evidence" value="ECO:0007669"/>
    <property type="project" value="UniProtKB-UniRule"/>
</dbReference>
<dbReference type="PANTHER" id="PTHR13242:SF0">
    <property type="entry name" value="EUKARYOTIC TRANSLATION INITIATION FACTOR 3 SUBUNIT L"/>
    <property type="match status" value="1"/>
</dbReference>
<keyword evidence="1 4" id="KW-0963">Cytoplasm</keyword>
<keyword evidence="3 4" id="KW-0648">Protein biosynthesis</keyword>
<dbReference type="GO" id="GO:0016282">
    <property type="term" value="C:eukaryotic 43S preinitiation complex"/>
    <property type="evidence" value="ECO:0007669"/>
    <property type="project" value="UniProtKB-UniRule"/>
</dbReference>
<comment type="function">
    <text evidence="4">Component of the eukaryotic translation initiation factor 3 (eIF-3) complex, which is involved in protein synthesis of a specialized repertoire of mRNAs and, together with other initiation factors, stimulates binding of mRNA and methionyl-tRNAi to the 40S ribosome. The eIF-3 complex specifically targets and initiates translation of a subset of mRNAs involved in cell proliferation.</text>
</comment>
<organism evidence="6 7">
    <name type="scientific">Parthenolecanium corni</name>
    <dbReference type="NCBI Taxonomy" id="536013"/>
    <lineage>
        <taxon>Eukaryota</taxon>
        <taxon>Metazoa</taxon>
        <taxon>Ecdysozoa</taxon>
        <taxon>Arthropoda</taxon>
        <taxon>Hexapoda</taxon>
        <taxon>Insecta</taxon>
        <taxon>Pterygota</taxon>
        <taxon>Neoptera</taxon>
        <taxon>Paraneoptera</taxon>
        <taxon>Hemiptera</taxon>
        <taxon>Sternorrhyncha</taxon>
        <taxon>Coccoidea</taxon>
        <taxon>Coccidae</taxon>
        <taxon>Parthenolecanium</taxon>
    </lineage>
</organism>
<proteinExistence type="inferred from homology"/>
<evidence type="ECO:0000256" key="4">
    <source>
        <dbReference type="HAMAP-Rule" id="MF_03011"/>
    </source>
</evidence>